<keyword evidence="3" id="KW-1185">Reference proteome</keyword>
<dbReference type="Proteomes" id="UP000628109">
    <property type="component" value="Unassembled WGS sequence"/>
</dbReference>
<evidence type="ECO:0000256" key="1">
    <source>
        <dbReference type="SAM" id="MobiDB-lite"/>
    </source>
</evidence>
<organism evidence="2 3">
    <name type="scientific">Sphingobium fuliginis (strain ATCC 27551)</name>
    <dbReference type="NCBI Taxonomy" id="336203"/>
    <lineage>
        <taxon>Bacteria</taxon>
        <taxon>Pseudomonadati</taxon>
        <taxon>Pseudomonadota</taxon>
        <taxon>Alphaproteobacteria</taxon>
        <taxon>Sphingomonadales</taxon>
        <taxon>Sphingomonadaceae</taxon>
        <taxon>Sphingobium</taxon>
    </lineage>
</organism>
<sequence>MATAPKMETEMPTIDQNIEEQSESPPRFGGLNRMSDTQILHDRLLSQLREAVASIFNINGAEGQAIGAAADALTDALAEVLAKLPLAATDVGGRILAKTYSRRFTGQLTIQRLNLSEMADLVAIEEEVVAALAGETLGHA</sequence>
<feature type="region of interest" description="Disordered" evidence="1">
    <location>
        <begin position="1"/>
        <end position="31"/>
    </location>
</feature>
<protein>
    <submittedName>
        <fullName evidence="2">Uncharacterized protein</fullName>
    </submittedName>
</protein>
<gene>
    <name evidence="2" type="ORF">GCM10019071_12710</name>
</gene>
<name>A0ABQ1ET26_SPHSA</name>
<accession>A0ABQ1ET26</accession>
<reference evidence="3" key="1">
    <citation type="journal article" date="2019" name="Int. J. Syst. Evol. Microbiol.">
        <title>The Global Catalogue of Microorganisms (GCM) 10K type strain sequencing project: providing services to taxonomists for standard genome sequencing and annotation.</title>
        <authorList>
            <consortium name="The Broad Institute Genomics Platform"/>
            <consortium name="The Broad Institute Genome Sequencing Center for Infectious Disease"/>
            <person name="Wu L."/>
            <person name="Ma J."/>
        </authorList>
    </citation>
    <scope>NUCLEOTIDE SEQUENCE [LARGE SCALE GENOMIC DNA]</scope>
    <source>
        <strain evidence="3">CCM 7327</strain>
    </source>
</reference>
<comment type="caution">
    <text evidence="2">The sequence shown here is derived from an EMBL/GenBank/DDBJ whole genome shotgun (WGS) entry which is preliminary data.</text>
</comment>
<evidence type="ECO:0000313" key="2">
    <source>
        <dbReference type="EMBL" id="GFZ85147.1"/>
    </source>
</evidence>
<proteinExistence type="predicted"/>
<dbReference type="EMBL" id="BMDU01000002">
    <property type="protein sequence ID" value="GFZ85147.1"/>
    <property type="molecule type" value="Genomic_DNA"/>
</dbReference>
<evidence type="ECO:0000313" key="3">
    <source>
        <dbReference type="Proteomes" id="UP000628109"/>
    </source>
</evidence>